<dbReference type="Proteomes" id="UP001432014">
    <property type="component" value="Chromosome"/>
</dbReference>
<dbReference type="RefSeq" id="WP_329500575.1">
    <property type="nucleotide sequence ID" value="NZ_CP108460.1"/>
</dbReference>
<keyword evidence="3" id="KW-1185">Reference proteome</keyword>
<sequence>MKEFDRERAHRKSEDLADLKDEPDEKNTEHIERIRRTEHETGRSGPKADAPPQEQPGD</sequence>
<protein>
    <submittedName>
        <fullName evidence="2">Uncharacterized protein</fullName>
    </submittedName>
</protein>
<gene>
    <name evidence="2" type="ORF">OG469_04850</name>
</gene>
<name>A0ABZ1W289_9ACTN</name>
<feature type="region of interest" description="Disordered" evidence="1">
    <location>
        <begin position="1"/>
        <end position="58"/>
    </location>
</feature>
<evidence type="ECO:0000313" key="2">
    <source>
        <dbReference type="EMBL" id="WUS54899.1"/>
    </source>
</evidence>
<feature type="compositionally biased region" description="Basic and acidic residues" evidence="1">
    <location>
        <begin position="1"/>
        <end position="42"/>
    </location>
</feature>
<reference evidence="2 3" key="1">
    <citation type="submission" date="2022-10" db="EMBL/GenBank/DDBJ databases">
        <title>The complete genomes of actinobacterial strains from the NBC collection.</title>
        <authorList>
            <person name="Joergensen T.S."/>
            <person name="Alvarez Arevalo M."/>
            <person name="Sterndorff E.B."/>
            <person name="Faurdal D."/>
            <person name="Vuksanovic O."/>
            <person name="Mourched A.-S."/>
            <person name="Charusanti P."/>
            <person name="Shaw S."/>
            <person name="Blin K."/>
            <person name="Weber T."/>
        </authorList>
    </citation>
    <scope>NUCLEOTIDE SEQUENCE [LARGE SCALE GENOMIC DNA]</scope>
    <source>
        <strain evidence="2 3">NBC_01247</strain>
    </source>
</reference>
<proteinExistence type="predicted"/>
<dbReference type="EMBL" id="CP108482">
    <property type="protein sequence ID" value="WUS54899.1"/>
    <property type="molecule type" value="Genomic_DNA"/>
</dbReference>
<evidence type="ECO:0000256" key="1">
    <source>
        <dbReference type="SAM" id="MobiDB-lite"/>
    </source>
</evidence>
<accession>A0ABZ1W289</accession>
<evidence type="ECO:0000313" key="3">
    <source>
        <dbReference type="Proteomes" id="UP001432014"/>
    </source>
</evidence>
<organism evidence="2 3">
    <name type="scientific">Kitasatospora herbaricolor</name>
    <dbReference type="NCBI Taxonomy" id="68217"/>
    <lineage>
        <taxon>Bacteria</taxon>
        <taxon>Bacillati</taxon>
        <taxon>Actinomycetota</taxon>
        <taxon>Actinomycetes</taxon>
        <taxon>Kitasatosporales</taxon>
        <taxon>Streptomycetaceae</taxon>
        <taxon>Kitasatospora</taxon>
    </lineage>
</organism>